<dbReference type="Proteomes" id="UP001162541">
    <property type="component" value="Chromosome 5"/>
</dbReference>
<dbReference type="Proteomes" id="UP000077202">
    <property type="component" value="Unassembled WGS sequence"/>
</dbReference>
<reference evidence="5" key="3">
    <citation type="journal article" date="2020" name="Curr. Biol.">
        <title>Chromatin organization in early land plants reveals an ancestral association between H3K27me3, transposons, and constitutive heterochromatin.</title>
        <authorList>
            <person name="Montgomery S.A."/>
            <person name="Tanizawa Y."/>
            <person name="Galik B."/>
            <person name="Wang N."/>
            <person name="Ito T."/>
            <person name="Mochizuki T."/>
            <person name="Akimcheva S."/>
            <person name="Bowman J.L."/>
            <person name="Cognat V."/>
            <person name="Marechal-Drouard L."/>
            <person name="Ekker H."/>
            <person name="Hong S.F."/>
            <person name="Kohchi T."/>
            <person name="Lin S.S."/>
            <person name="Liu L.D."/>
            <person name="Nakamura Y."/>
            <person name="Valeeva L.R."/>
            <person name="Shakirov E.V."/>
            <person name="Shippen D.E."/>
            <person name="Wei W.L."/>
            <person name="Yagura M."/>
            <person name="Yamaoka S."/>
            <person name="Yamato K.T."/>
            <person name="Liu C."/>
            <person name="Berger F."/>
        </authorList>
    </citation>
    <scope>NUCLEOTIDE SEQUENCE [LARGE SCALE GENOMIC DNA]</scope>
    <source>
        <strain evidence="5">Tak-1</strain>
    </source>
</reference>
<dbReference type="EMBL" id="AP019870">
    <property type="protein sequence ID" value="BBN10497.1"/>
    <property type="molecule type" value="Genomic_DNA"/>
</dbReference>
<dbReference type="EMBL" id="LVLJ01000172">
    <property type="protein sequence ID" value="OAE35442.1"/>
    <property type="molecule type" value="Genomic_DNA"/>
</dbReference>
<gene>
    <name evidence="3" type="ORF">AXG93_2587s1570</name>
    <name evidence="2" type="ORF">Mp_5g04020</name>
</gene>
<organism evidence="3 4">
    <name type="scientific">Marchantia polymorpha subsp. ruderalis</name>
    <dbReference type="NCBI Taxonomy" id="1480154"/>
    <lineage>
        <taxon>Eukaryota</taxon>
        <taxon>Viridiplantae</taxon>
        <taxon>Streptophyta</taxon>
        <taxon>Embryophyta</taxon>
        <taxon>Marchantiophyta</taxon>
        <taxon>Marchantiopsida</taxon>
        <taxon>Marchantiidae</taxon>
        <taxon>Marchantiales</taxon>
        <taxon>Marchantiaceae</taxon>
        <taxon>Marchantia</taxon>
    </lineage>
</organism>
<keyword evidence="4" id="KW-1185">Reference proteome</keyword>
<evidence type="ECO:0000313" key="4">
    <source>
        <dbReference type="Proteomes" id="UP000077202"/>
    </source>
</evidence>
<feature type="compositionally biased region" description="Polar residues" evidence="1">
    <location>
        <begin position="27"/>
        <end position="42"/>
    </location>
</feature>
<dbReference type="AlphaFoldDB" id="A0A176WT37"/>
<accession>A0A176WT37</accession>
<evidence type="ECO:0000313" key="3">
    <source>
        <dbReference type="EMBL" id="OAE35442.1"/>
    </source>
</evidence>
<proteinExistence type="predicted"/>
<protein>
    <submittedName>
        <fullName evidence="3">Uncharacterized protein</fullName>
    </submittedName>
</protein>
<evidence type="ECO:0000256" key="1">
    <source>
        <dbReference type="SAM" id="MobiDB-lite"/>
    </source>
</evidence>
<evidence type="ECO:0000313" key="2">
    <source>
        <dbReference type="EMBL" id="BBN10497.1"/>
    </source>
</evidence>
<reference evidence="2" key="2">
    <citation type="journal article" date="2019" name="Curr. Biol.">
        <title>Chromatin organization in early land plants reveals an ancestral association between H3K27me3, transposons, and constitutive heterochromatin.</title>
        <authorList>
            <person name="Montgomery S.A."/>
            <person name="Tanizawa Y."/>
            <person name="Galik B."/>
            <person name="Wang N."/>
            <person name="Ito T."/>
            <person name="Mochizuki T."/>
            <person name="Akimcheva S."/>
            <person name="Bowman J."/>
            <person name="Cognat V."/>
            <person name="Drouard L."/>
            <person name="Ekker H."/>
            <person name="Houng S."/>
            <person name="Kohchi T."/>
            <person name="Lin S."/>
            <person name="Liu L.D."/>
            <person name="Nakamura Y."/>
            <person name="Valeeva L.R."/>
            <person name="Shakirov E.V."/>
            <person name="Shippen D.E."/>
            <person name="Wei W."/>
            <person name="Yagura M."/>
            <person name="Yamaoka S."/>
            <person name="Yamato K.T."/>
            <person name="Liu C."/>
            <person name="Berger F."/>
        </authorList>
    </citation>
    <scope>NUCLEOTIDE SEQUENCE [LARGE SCALE GENOMIC DNA]</scope>
    <source>
        <strain evidence="2">Tak-1</strain>
    </source>
</reference>
<reference evidence="3 4" key="1">
    <citation type="submission" date="2016-03" db="EMBL/GenBank/DDBJ databases">
        <title>Mechanisms controlling the formation of the plant cell surface in tip-growing cells are functionally conserved among land plants.</title>
        <authorList>
            <person name="Honkanen S."/>
            <person name="Jones V.A."/>
            <person name="Morieri G."/>
            <person name="Champion C."/>
            <person name="Hetherington A.J."/>
            <person name="Kelly S."/>
            <person name="Saint-Marcoux D."/>
            <person name="Proust H."/>
            <person name="Prescott H."/>
            <person name="Dolan L."/>
        </authorList>
    </citation>
    <scope>NUCLEOTIDE SEQUENCE [LARGE SCALE GENOMIC DNA]</scope>
    <source>
        <strain evidence="4">cv. Tak-1 and cv. Tak-2</strain>
        <tissue evidence="3">Whole gametophyte</tissue>
    </source>
</reference>
<name>A0A176WT37_MARPO</name>
<evidence type="ECO:0000313" key="5">
    <source>
        <dbReference type="Proteomes" id="UP001162541"/>
    </source>
</evidence>
<feature type="region of interest" description="Disordered" evidence="1">
    <location>
        <begin position="27"/>
        <end position="52"/>
    </location>
</feature>
<sequence>MVTISLPVEPVLLEEEAAAALRQVFDASNPTPPWLTSTNGNESDPEANAHRDGDCGAFCGLPNAEALLALQQNSGMSAARGIVVLAEGRIRTRER</sequence>